<keyword evidence="2" id="KW-0812">Transmembrane</keyword>
<dbReference type="Gene3D" id="3.40.50.12580">
    <property type="match status" value="1"/>
</dbReference>
<evidence type="ECO:0000313" key="4">
    <source>
        <dbReference type="Proteomes" id="UP001496720"/>
    </source>
</evidence>
<organism evidence="3 4">
    <name type="scientific">Streptomyces violaceorubidus</name>
    <dbReference type="NCBI Taxonomy" id="284042"/>
    <lineage>
        <taxon>Bacteria</taxon>
        <taxon>Bacillati</taxon>
        <taxon>Actinomycetota</taxon>
        <taxon>Actinomycetes</taxon>
        <taxon>Kitasatosporales</taxon>
        <taxon>Streptomycetaceae</taxon>
        <taxon>Streptomyces</taxon>
    </lineage>
</organism>
<dbReference type="EMBL" id="JBEOZY010000042">
    <property type="protein sequence ID" value="MER6168439.1"/>
    <property type="molecule type" value="Genomic_DNA"/>
</dbReference>
<dbReference type="RefSeq" id="WP_352149771.1">
    <property type="nucleotide sequence ID" value="NZ_JBEOZY010000042.1"/>
</dbReference>
<comment type="caution">
    <text evidence="3">The sequence shown here is derived from an EMBL/GenBank/DDBJ whole genome shotgun (WGS) entry which is preliminary data.</text>
</comment>
<evidence type="ECO:0000313" key="3">
    <source>
        <dbReference type="EMBL" id="MER6168439.1"/>
    </source>
</evidence>
<keyword evidence="2" id="KW-1133">Transmembrane helix</keyword>
<reference evidence="3 4" key="1">
    <citation type="submission" date="2024-06" db="EMBL/GenBank/DDBJ databases">
        <title>The Natural Products Discovery Center: Release of the First 8490 Sequenced Strains for Exploring Actinobacteria Biosynthetic Diversity.</title>
        <authorList>
            <person name="Kalkreuter E."/>
            <person name="Kautsar S.A."/>
            <person name="Yang D."/>
            <person name="Bader C.D."/>
            <person name="Teijaro C.N."/>
            <person name="Fluegel L."/>
            <person name="Davis C.M."/>
            <person name="Simpson J.R."/>
            <person name="Lauterbach L."/>
            <person name="Steele A.D."/>
            <person name="Gui C."/>
            <person name="Meng S."/>
            <person name="Li G."/>
            <person name="Viehrig K."/>
            <person name="Ye F."/>
            <person name="Su P."/>
            <person name="Kiefer A.F."/>
            <person name="Nichols A."/>
            <person name="Cepeda A.J."/>
            <person name="Yan W."/>
            <person name="Fan B."/>
            <person name="Jiang Y."/>
            <person name="Adhikari A."/>
            <person name="Zheng C.-J."/>
            <person name="Schuster L."/>
            <person name="Cowan T.M."/>
            <person name="Smanski M.J."/>
            <person name="Chevrette M.G."/>
            <person name="De Carvalho L.P.S."/>
            <person name="Shen B."/>
        </authorList>
    </citation>
    <scope>NUCLEOTIDE SEQUENCE [LARGE SCALE GENOMIC DNA]</scope>
    <source>
        <strain evidence="3 4">NPDC001615</strain>
    </source>
</reference>
<dbReference type="InterPro" id="IPR043148">
    <property type="entry name" value="TagF_C"/>
</dbReference>
<feature type="compositionally biased region" description="Pro residues" evidence="1">
    <location>
        <begin position="708"/>
        <end position="722"/>
    </location>
</feature>
<feature type="transmembrane region" description="Helical" evidence="2">
    <location>
        <begin position="211"/>
        <end position="231"/>
    </location>
</feature>
<feature type="region of interest" description="Disordered" evidence="1">
    <location>
        <begin position="694"/>
        <end position="729"/>
    </location>
</feature>
<evidence type="ECO:0000256" key="2">
    <source>
        <dbReference type="SAM" id="Phobius"/>
    </source>
</evidence>
<feature type="transmembrane region" description="Helical" evidence="2">
    <location>
        <begin position="42"/>
        <end position="61"/>
    </location>
</feature>
<feature type="transmembrane region" description="Helical" evidence="2">
    <location>
        <begin position="128"/>
        <end position="153"/>
    </location>
</feature>
<gene>
    <name evidence="3" type="ORF">ABT188_28455</name>
</gene>
<proteinExistence type="predicted"/>
<accession>A0ABV1T426</accession>
<dbReference type="Proteomes" id="UP001496720">
    <property type="component" value="Unassembled WGS sequence"/>
</dbReference>
<name>A0ABV1T426_9ACTN</name>
<sequence>MRDEPGAIAVPLSLPRRRLPRPPRPFGRPRGLRFGLPGRRTAVKLLVLGVLAAAFAAQALGALLPHVPLLLAASAGSLAAEGALYRWQRGMVSLFAKSHADVTVRHVLRDLLLVVGLLRLGEQHREGAYAPLVAGLLVFYALHWAIQAVSVLVRRSRTLPVVTRNVDASALRLSPAPPALLRRPGPRLAAFGLPATAGLLATAATDAPVCGAAGLALSLALALAGLGTLLLRLLPGRRPAGEQEVLDWFEAWLTQYRPTVGLYFSGGASSAYQANMWLEPLARLEGRPVIVLRERHMVQRIAATDIPVVCLPKVSTLMRLEHSTLRVLLHPSNSGKTSQVLRIPTIKHAFVNHGESDKLSSCNPYAKAYDEVWVAGPAARERYALAEVGVDDRDVVEIGRPQLDAVRPYAGPPAPGAFTTVLYAPTWEGWDGNPGNTSVVEAGENLVRALLGDPGVRLLYKPHPLTGSVDPRARAADLRIRELVRAANRERGGPRPPASAATALSRRAAELDRLTAAGFRSAADQAERMLRQPAPRPGRAGAVRRAAVAWEEAYWASLPTWEHQVVTEARPSLYACFNRADLLISDVSSVISDFLASGKPYAVANTSTLAEDVFRKSFPTVAAATVLAPDASGVPALLAAVRHPERDELAGERAALARRLLGPAEPPSRERFAGAVRDLCAAADRHRVRMAERLAAELPVPGPRREPAGPPAPSASPTPAPAPEQRGHV</sequence>
<keyword evidence="4" id="KW-1185">Reference proteome</keyword>
<evidence type="ECO:0000256" key="1">
    <source>
        <dbReference type="SAM" id="MobiDB-lite"/>
    </source>
</evidence>
<evidence type="ECO:0008006" key="5">
    <source>
        <dbReference type="Google" id="ProtNLM"/>
    </source>
</evidence>
<keyword evidence="2" id="KW-0472">Membrane</keyword>
<protein>
    <recommendedName>
        <fullName evidence="5">Integral membrane protein</fullName>
    </recommendedName>
</protein>